<dbReference type="EMBL" id="CP100390">
    <property type="protein sequence ID" value="UZE96381.1"/>
    <property type="molecule type" value="Genomic_DNA"/>
</dbReference>
<protein>
    <submittedName>
        <fullName evidence="1">Uncharacterized protein</fullName>
    </submittedName>
</protein>
<organism evidence="1 2">
    <name type="scientific">Alkalimarinus alittae</name>
    <dbReference type="NCBI Taxonomy" id="2961619"/>
    <lineage>
        <taxon>Bacteria</taxon>
        <taxon>Pseudomonadati</taxon>
        <taxon>Pseudomonadota</taxon>
        <taxon>Gammaproteobacteria</taxon>
        <taxon>Alteromonadales</taxon>
        <taxon>Alteromonadaceae</taxon>
        <taxon>Alkalimarinus</taxon>
    </lineage>
</organism>
<name>A0ABY6N2Q6_9ALTE</name>
<reference evidence="1" key="1">
    <citation type="submission" date="2022-06" db="EMBL/GenBank/DDBJ databases">
        <title>Alkalimarinus sp. nov., isolated from gut of a Alitta virens.</title>
        <authorList>
            <person name="Yang A.I."/>
            <person name="Shin N.-R."/>
        </authorList>
    </citation>
    <scope>NUCLEOTIDE SEQUENCE</scope>
    <source>
        <strain evidence="1">A2M4</strain>
    </source>
</reference>
<dbReference type="Proteomes" id="UP001163739">
    <property type="component" value="Chromosome"/>
</dbReference>
<sequence length="233" mass="26780">MTEVTALWGFPIDEQLHIDAHNTVQKIQNDCGKGTKQLNEEAAKIIVKLAHHGLENYYRRPTEIVPIHPTMKKVADTGIKAVMGAIQLVIKQFFKKRNDEELKLLSLYMEQMLWTPSDKDQPHLVFGVHDELHQKAIVLIAQVRNEKNTNAYIDDVIDAMCELVDLSLYNYYHQPINKVEMGSMSKKTADMGINQAEKGIRKLIDKLLREVSHRQLVELSYHLESMIHQKAAE</sequence>
<evidence type="ECO:0000313" key="2">
    <source>
        <dbReference type="Proteomes" id="UP001163739"/>
    </source>
</evidence>
<gene>
    <name evidence="1" type="ORF">NKI27_01145</name>
</gene>
<evidence type="ECO:0000313" key="1">
    <source>
        <dbReference type="EMBL" id="UZE96381.1"/>
    </source>
</evidence>
<accession>A0ABY6N2Q6</accession>
<dbReference type="RefSeq" id="WP_265047867.1">
    <property type="nucleotide sequence ID" value="NZ_CP100390.1"/>
</dbReference>
<proteinExistence type="predicted"/>
<keyword evidence="2" id="KW-1185">Reference proteome</keyword>